<dbReference type="EMBL" id="MN740676">
    <property type="protein sequence ID" value="QHS80249.1"/>
    <property type="molecule type" value="Genomic_DNA"/>
</dbReference>
<sequence>MIKILMGIAFLIGIYFYMQKYQQQQSQPVQYGNRVEPMKNNQRQSFIPSDKFAGAKNGYVFKMDSHGLGYYLDK</sequence>
<organism evidence="1">
    <name type="scientific">viral metagenome</name>
    <dbReference type="NCBI Taxonomy" id="1070528"/>
    <lineage>
        <taxon>unclassified sequences</taxon>
        <taxon>metagenomes</taxon>
        <taxon>organismal metagenomes</taxon>
    </lineage>
</organism>
<evidence type="ECO:0000313" key="1">
    <source>
        <dbReference type="EMBL" id="QHS80249.1"/>
    </source>
</evidence>
<reference evidence="1" key="1">
    <citation type="journal article" date="2020" name="Nature">
        <title>Giant virus diversity and host interactions through global metagenomics.</title>
        <authorList>
            <person name="Schulz F."/>
            <person name="Roux S."/>
            <person name="Paez-Espino D."/>
            <person name="Jungbluth S."/>
            <person name="Walsh D.A."/>
            <person name="Denef V.J."/>
            <person name="McMahon K.D."/>
            <person name="Konstantinidis K.T."/>
            <person name="Eloe-Fadrosh E.A."/>
            <person name="Kyrpides N.C."/>
            <person name="Woyke T."/>
        </authorList>
    </citation>
    <scope>NUCLEOTIDE SEQUENCE</scope>
    <source>
        <strain evidence="1">GVMAG-S-1039698-54</strain>
    </source>
</reference>
<proteinExistence type="predicted"/>
<accession>A0A6C0AKD4</accession>
<dbReference type="AlphaFoldDB" id="A0A6C0AKD4"/>
<name>A0A6C0AKD4_9ZZZZ</name>
<protein>
    <submittedName>
        <fullName evidence="1">Uncharacterized protein</fullName>
    </submittedName>
</protein>